<sequence length="62" mass="7113">MEFSVMWFLALIALACHIKRLARNQFSKGPFWMILLPSALKSLLLASCLQETRRTLMDSSII</sequence>
<dbReference type="AlphaFoldDB" id="A0AAP0G7K6"/>
<name>A0AAP0G7K6_9ASPA</name>
<evidence type="ECO:0000313" key="1">
    <source>
        <dbReference type="EMBL" id="KAK8942555.1"/>
    </source>
</evidence>
<gene>
    <name evidence="1" type="ORF">KSP39_PZI009542</name>
</gene>
<organism evidence="1 2">
    <name type="scientific">Platanthera zijinensis</name>
    <dbReference type="NCBI Taxonomy" id="2320716"/>
    <lineage>
        <taxon>Eukaryota</taxon>
        <taxon>Viridiplantae</taxon>
        <taxon>Streptophyta</taxon>
        <taxon>Embryophyta</taxon>
        <taxon>Tracheophyta</taxon>
        <taxon>Spermatophyta</taxon>
        <taxon>Magnoliopsida</taxon>
        <taxon>Liliopsida</taxon>
        <taxon>Asparagales</taxon>
        <taxon>Orchidaceae</taxon>
        <taxon>Orchidoideae</taxon>
        <taxon>Orchideae</taxon>
        <taxon>Orchidinae</taxon>
        <taxon>Platanthera</taxon>
    </lineage>
</organism>
<reference evidence="1 2" key="1">
    <citation type="journal article" date="2022" name="Nat. Plants">
        <title>Genomes of leafy and leafless Platanthera orchids illuminate the evolution of mycoheterotrophy.</title>
        <authorList>
            <person name="Li M.H."/>
            <person name="Liu K.W."/>
            <person name="Li Z."/>
            <person name="Lu H.C."/>
            <person name="Ye Q.L."/>
            <person name="Zhang D."/>
            <person name="Wang J.Y."/>
            <person name="Li Y.F."/>
            <person name="Zhong Z.M."/>
            <person name="Liu X."/>
            <person name="Yu X."/>
            <person name="Liu D.K."/>
            <person name="Tu X.D."/>
            <person name="Liu B."/>
            <person name="Hao Y."/>
            <person name="Liao X.Y."/>
            <person name="Jiang Y.T."/>
            <person name="Sun W.H."/>
            <person name="Chen J."/>
            <person name="Chen Y.Q."/>
            <person name="Ai Y."/>
            <person name="Zhai J.W."/>
            <person name="Wu S.S."/>
            <person name="Zhou Z."/>
            <person name="Hsiao Y.Y."/>
            <person name="Wu W.L."/>
            <person name="Chen Y.Y."/>
            <person name="Lin Y.F."/>
            <person name="Hsu J.L."/>
            <person name="Li C.Y."/>
            <person name="Wang Z.W."/>
            <person name="Zhao X."/>
            <person name="Zhong W.Y."/>
            <person name="Ma X.K."/>
            <person name="Ma L."/>
            <person name="Huang J."/>
            <person name="Chen G.Z."/>
            <person name="Huang M.Z."/>
            <person name="Huang L."/>
            <person name="Peng D.H."/>
            <person name="Luo Y.B."/>
            <person name="Zou S.Q."/>
            <person name="Chen S.P."/>
            <person name="Lan S."/>
            <person name="Tsai W.C."/>
            <person name="Van de Peer Y."/>
            <person name="Liu Z.J."/>
        </authorList>
    </citation>
    <scope>NUCLEOTIDE SEQUENCE [LARGE SCALE GENOMIC DNA]</scope>
    <source>
        <strain evidence="1">Lor287</strain>
    </source>
</reference>
<accession>A0AAP0G7K6</accession>
<keyword evidence="2" id="KW-1185">Reference proteome</keyword>
<dbReference type="Proteomes" id="UP001418222">
    <property type="component" value="Unassembled WGS sequence"/>
</dbReference>
<comment type="caution">
    <text evidence="1">The sequence shown here is derived from an EMBL/GenBank/DDBJ whole genome shotgun (WGS) entry which is preliminary data.</text>
</comment>
<proteinExistence type="predicted"/>
<protein>
    <submittedName>
        <fullName evidence="1">Uncharacterized protein</fullName>
    </submittedName>
</protein>
<evidence type="ECO:0000313" key="2">
    <source>
        <dbReference type="Proteomes" id="UP001418222"/>
    </source>
</evidence>
<dbReference type="EMBL" id="JBBWWQ010000007">
    <property type="protein sequence ID" value="KAK8942555.1"/>
    <property type="molecule type" value="Genomic_DNA"/>
</dbReference>